<reference evidence="2" key="2">
    <citation type="submission" date="1998-04" db="EMBL/GenBank/DDBJ databases">
        <authorList>
            <person name="Parkhill J"/>
            <person name="Barrell B.G."/>
            <person name="Rajandream M.A."/>
        </authorList>
    </citation>
    <scope>NUCLEOTIDE SEQUENCE</scope>
</reference>
<dbReference type="EMBL" id="CP029543">
    <property type="protein sequence ID" value="AWV48784.1"/>
    <property type="molecule type" value="Genomic_DNA"/>
</dbReference>
<reference evidence="2" key="1">
    <citation type="journal article" date="1993" name="Mol. Microbiol.">
        <title>Use of an ordered cosmid library to deduce the genomic organization of Mycobacterium leprae.</title>
        <authorList>
            <person name="Eiglmeier K."/>
            <person name="Honore N."/>
            <person name="Woods S.A."/>
            <person name="Caudron B."/>
            <person name="Cole S.T."/>
        </authorList>
    </citation>
    <scope>NUCLEOTIDE SEQUENCE</scope>
</reference>
<accession>O69503</accession>
<keyword evidence="2" id="KW-0012">Acyltransferase</keyword>
<organism evidence="2">
    <name type="scientific">Mycobacterium leprae</name>
    <dbReference type="NCBI Taxonomy" id="1769"/>
    <lineage>
        <taxon>Bacteria</taxon>
        <taxon>Bacillati</taxon>
        <taxon>Actinomycetota</taxon>
        <taxon>Actinomycetes</taxon>
        <taxon>Mycobacteriales</taxon>
        <taxon>Mycobacteriaceae</taxon>
        <taxon>Mycobacterium</taxon>
    </lineage>
</organism>
<dbReference type="GO" id="GO:0016746">
    <property type="term" value="F:acyltransferase activity"/>
    <property type="evidence" value="ECO:0007669"/>
    <property type="project" value="UniProtKB-KW"/>
</dbReference>
<dbReference type="PIR" id="T44877">
    <property type="entry name" value="T44877"/>
</dbReference>
<reference evidence="1 3" key="4">
    <citation type="submission" date="2018-05" db="EMBL/GenBank/DDBJ databases">
        <title>Evolution of small genomes with special reference to Mycobacterium leprae.</title>
        <authorList>
            <person name="Mohanty P.S."/>
            <person name="Bansal A.K."/>
            <person name="Gupta U.D."/>
            <person name="Naaz F."/>
            <person name="Dwivedi V.D."/>
            <person name="Singh H."/>
            <person name="Gupta G."/>
            <person name="Sharma S."/>
            <person name="Arora M."/>
        </authorList>
    </citation>
    <scope>NUCLEOTIDE SEQUENCE [LARGE SCALE GENOMIC DNA]</scope>
    <source>
        <strain evidence="1 3">MRHRU-235-G</strain>
    </source>
</reference>
<name>O69503_MYCLR</name>
<evidence type="ECO:0000313" key="3">
    <source>
        <dbReference type="Proteomes" id="UP000249682"/>
    </source>
</evidence>
<dbReference type="EMBL" id="AL022486">
    <property type="protein sequence ID" value="CAA18567.1"/>
    <property type="molecule type" value="Genomic_DNA"/>
</dbReference>
<evidence type="ECO:0000313" key="2">
    <source>
        <dbReference type="EMBL" id="CAA18567.1"/>
    </source>
</evidence>
<dbReference type="Proteomes" id="UP000249682">
    <property type="component" value="Chromosome"/>
</dbReference>
<dbReference type="AlphaFoldDB" id="O69503"/>
<evidence type="ECO:0000313" key="1">
    <source>
        <dbReference type="EMBL" id="AWV48784.1"/>
    </source>
</evidence>
<sequence>MVSFSFLALKIPPKLFFAAVIPSGPGYHGNDDTCCLLLFLSTSFKRRLASNMVKRVATNARIPHRQVESGCWYDYIQWKRYEELVFVELSAILVSLSDDVSTALLGTTNFFGYYYDPLDVAIFCFAKP</sequence>
<protein>
    <submittedName>
        <fullName evidence="2">Uncharacterized protein</fullName>
    </submittedName>
</protein>
<reference evidence="2" key="3">
    <citation type="submission" date="1998-04" db="EMBL/GenBank/DDBJ databases">
        <authorList>
            <person name="Brown D."/>
            <person name="Churcher C.M."/>
        </authorList>
    </citation>
    <scope>NUCLEOTIDE SEQUENCE</scope>
</reference>
<keyword evidence="2" id="KW-0808">Transferase</keyword>
<proteinExistence type="predicted"/>
<gene>
    <name evidence="2" type="primary">MLCB1883.18</name>
    <name evidence="1" type="ORF">DIJ64_14115</name>
</gene>